<accession>A0A6A6T6Q4</accession>
<evidence type="ECO:0000313" key="2">
    <source>
        <dbReference type="EMBL" id="KAF2655715.1"/>
    </source>
</evidence>
<reference evidence="2" key="1">
    <citation type="journal article" date="2020" name="Stud. Mycol.">
        <title>101 Dothideomycetes genomes: a test case for predicting lifestyles and emergence of pathogens.</title>
        <authorList>
            <person name="Haridas S."/>
            <person name="Albert R."/>
            <person name="Binder M."/>
            <person name="Bloem J."/>
            <person name="Labutti K."/>
            <person name="Salamov A."/>
            <person name="Andreopoulos B."/>
            <person name="Baker S."/>
            <person name="Barry K."/>
            <person name="Bills G."/>
            <person name="Bluhm B."/>
            <person name="Cannon C."/>
            <person name="Castanera R."/>
            <person name="Culley D."/>
            <person name="Daum C."/>
            <person name="Ezra D."/>
            <person name="Gonzalez J."/>
            <person name="Henrissat B."/>
            <person name="Kuo A."/>
            <person name="Liang C."/>
            <person name="Lipzen A."/>
            <person name="Lutzoni F."/>
            <person name="Magnuson J."/>
            <person name="Mondo S."/>
            <person name="Nolan M."/>
            <person name="Ohm R."/>
            <person name="Pangilinan J."/>
            <person name="Park H.-J."/>
            <person name="Ramirez L."/>
            <person name="Alfaro M."/>
            <person name="Sun H."/>
            <person name="Tritt A."/>
            <person name="Yoshinaga Y."/>
            <person name="Zwiers L.-H."/>
            <person name="Turgeon B."/>
            <person name="Goodwin S."/>
            <person name="Spatafora J."/>
            <person name="Crous P."/>
            <person name="Grigoriev I."/>
        </authorList>
    </citation>
    <scope>NUCLEOTIDE SEQUENCE</scope>
    <source>
        <strain evidence="2">CBS 122681</strain>
    </source>
</reference>
<dbReference type="Proteomes" id="UP000799324">
    <property type="component" value="Unassembled WGS sequence"/>
</dbReference>
<evidence type="ECO:0000256" key="1">
    <source>
        <dbReference type="SAM" id="MobiDB-lite"/>
    </source>
</evidence>
<evidence type="ECO:0000313" key="3">
    <source>
        <dbReference type="Proteomes" id="UP000799324"/>
    </source>
</evidence>
<dbReference type="AlphaFoldDB" id="A0A6A6T6Q4"/>
<organism evidence="2 3">
    <name type="scientific">Lophiostoma macrostomum CBS 122681</name>
    <dbReference type="NCBI Taxonomy" id="1314788"/>
    <lineage>
        <taxon>Eukaryota</taxon>
        <taxon>Fungi</taxon>
        <taxon>Dikarya</taxon>
        <taxon>Ascomycota</taxon>
        <taxon>Pezizomycotina</taxon>
        <taxon>Dothideomycetes</taxon>
        <taxon>Pleosporomycetidae</taxon>
        <taxon>Pleosporales</taxon>
        <taxon>Lophiostomataceae</taxon>
        <taxon>Lophiostoma</taxon>
    </lineage>
</organism>
<feature type="compositionally biased region" description="Basic and acidic residues" evidence="1">
    <location>
        <begin position="102"/>
        <end position="128"/>
    </location>
</feature>
<dbReference type="EMBL" id="MU004345">
    <property type="protein sequence ID" value="KAF2655715.1"/>
    <property type="molecule type" value="Genomic_DNA"/>
</dbReference>
<feature type="region of interest" description="Disordered" evidence="1">
    <location>
        <begin position="91"/>
        <end position="140"/>
    </location>
</feature>
<protein>
    <submittedName>
        <fullName evidence="2">Uncharacterized protein</fullName>
    </submittedName>
</protein>
<feature type="compositionally biased region" description="Basic and acidic residues" evidence="1">
    <location>
        <begin position="185"/>
        <end position="200"/>
    </location>
</feature>
<sequence length="231" mass="24345">MSHPNPHIATPIPFPQPAAIQTEQDSPAPNHASHSPTAPAHRSRTSTNASSSSAVNRIRSASIKLMEADPPPGMWAATGTVAAKAPTMEEIRTGSFNTSGWKEAEQRTAADRKLESLGKDEARMERDSFSQGAPSLGSAARLPLADARTALTGAHATVGVDDSCRRVIDEELRAPAEAMQYDSTNEGKDGAAEADSERSSEITQKTAEATPGRTGPERQVGKTPSCFLDAS</sequence>
<feature type="compositionally biased region" description="Low complexity" evidence="1">
    <location>
        <begin position="45"/>
        <end position="56"/>
    </location>
</feature>
<keyword evidence="3" id="KW-1185">Reference proteome</keyword>
<gene>
    <name evidence="2" type="ORF">K491DRAFT_411502</name>
</gene>
<feature type="compositionally biased region" description="Polar residues" evidence="1">
    <location>
        <begin position="19"/>
        <end position="36"/>
    </location>
</feature>
<feature type="region of interest" description="Disordered" evidence="1">
    <location>
        <begin position="174"/>
        <end position="231"/>
    </location>
</feature>
<name>A0A6A6T6Q4_9PLEO</name>
<proteinExistence type="predicted"/>
<feature type="region of interest" description="Disordered" evidence="1">
    <location>
        <begin position="1"/>
        <end position="77"/>
    </location>
</feature>